<comment type="caution">
    <text evidence="3">The sequence shown here is derived from an EMBL/GenBank/DDBJ whole genome shotgun (WGS) entry which is preliminary data.</text>
</comment>
<protein>
    <recommendedName>
        <fullName evidence="2">F-box domain-containing protein</fullName>
    </recommendedName>
</protein>
<sequence length="69" mass="7961">MDSWEKNKKRKAMDSSGKPKKKTAMDSDWENLHKDLLDLVLERLESISDYLAFSVVCKTWNGVAKNSRS</sequence>
<gene>
    <name evidence="3" type="ORF">L3X38_028261</name>
</gene>
<feature type="domain" description="F-box" evidence="2">
    <location>
        <begin position="29"/>
        <end position="68"/>
    </location>
</feature>
<name>A0AAD4VR09_PRUDU</name>
<evidence type="ECO:0000313" key="4">
    <source>
        <dbReference type="Proteomes" id="UP001054821"/>
    </source>
</evidence>
<evidence type="ECO:0000313" key="3">
    <source>
        <dbReference type="EMBL" id="KAI5328864.1"/>
    </source>
</evidence>
<dbReference type="InterPro" id="IPR036047">
    <property type="entry name" value="F-box-like_dom_sf"/>
</dbReference>
<dbReference type="SUPFAM" id="SSF81383">
    <property type="entry name" value="F-box domain"/>
    <property type="match status" value="1"/>
</dbReference>
<dbReference type="EMBL" id="JAJFAZ020000005">
    <property type="protein sequence ID" value="KAI5328864.1"/>
    <property type="molecule type" value="Genomic_DNA"/>
</dbReference>
<accession>A0AAD4VR09</accession>
<keyword evidence="4" id="KW-1185">Reference proteome</keyword>
<feature type="region of interest" description="Disordered" evidence="1">
    <location>
        <begin position="1"/>
        <end position="26"/>
    </location>
</feature>
<dbReference type="Pfam" id="PF00646">
    <property type="entry name" value="F-box"/>
    <property type="match status" value="1"/>
</dbReference>
<dbReference type="InterPro" id="IPR001810">
    <property type="entry name" value="F-box_dom"/>
</dbReference>
<dbReference type="Proteomes" id="UP001054821">
    <property type="component" value="Chromosome 5"/>
</dbReference>
<dbReference type="AlphaFoldDB" id="A0AAD4VR09"/>
<evidence type="ECO:0000259" key="2">
    <source>
        <dbReference type="Pfam" id="PF00646"/>
    </source>
</evidence>
<organism evidence="3 4">
    <name type="scientific">Prunus dulcis</name>
    <name type="common">Almond</name>
    <name type="synonym">Amygdalus dulcis</name>
    <dbReference type="NCBI Taxonomy" id="3755"/>
    <lineage>
        <taxon>Eukaryota</taxon>
        <taxon>Viridiplantae</taxon>
        <taxon>Streptophyta</taxon>
        <taxon>Embryophyta</taxon>
        <taxon>Tracheophyta</taxon>
        <taxon>Spermatophyta</taxon>
        <taxon>Magnoliopsida</taxon>
        <taxon>eudicotyledons</taxon>
        <taxon>Gunneridae</taxon>
        <taxon>Pentapetalae</taxon>
        <taxon>rosids</taxon>
        <taxon>fabids</taxon>
        <taxon>Rosales</taxon>
        <taxon>Rosaceae</taxon>
        <taxon>Amygdaloideae</taxon>
        <taxon>Amygdaleae</taxon>
        <taxon>Prunus</taxon>
    </lineage>
</organism>
<dbReference type="Gene3D" id="1.20.1280.50">
    <property type="match status" value="1"/>
</dbReference>
<proteinExistence type="predicted"/>
<evidence type="ECO:0000256" key="1">
    <source>
        <dbReference type="SAM" id="MobiDB-lite"/>
    </source>
</evidence>
<reference evidence="3 4" key="1">
    <citation type="journal article" date="2022" name="G3 (Bethesda)">
        <title>Whole-genome sequence and methylome profiling of the almond [Prunus dulcis (Mill.) D.A. Webb] cultivar 'Nonpareil'.</title>
        <authorList>
            <person name="D'Amico-Willman K.M."/>
            <person name="Ouma W.Z."/>
            <person name="Meulia T."/>
            <person name="Sideli G.M."/>
            <person name="Gradziel T.M."/>
            <person name="Fresnedo-Ramirez J."/>
        </authorList>
    </citation>
    <scope>NUCLEOTIDE SEQUENCE [LARGE SCALE GENOMIC DNA]</scope>
    <source>
        <strain evidence="3">Clone GOH B32 T37-40</strain>
    </source>
</reference>